<reference evidence="3" key="1">
    <citation type="submission" date="2020-02" db="EMBL/GenBank/DDBJ databases">
        <authorList>
            <person name="Meier V. D."/>
        </authorList>
    </citation>
    <scope>NUCLEOTIDE SEQUENCE</scope>
    <source>
        <strain evidence="3">AVDCRST_MAG85</strain>
    </source>
</reference>
<dbReference type="Gene3D" id="2.150.10.10">
    <property type="entry name" value="Serralysin-like metalloprotease, C-terminal"/>
    <property type="match status" value="1"/>
</dbReference>
<name>A0A6J4S4C3_9ACTN</name>
<dbReference type="InterPro" id="IPR001343">
    <property type="entry name" value="Hemolysn_Ca-bd"/>
</dbReference>
<proteinExistence type="predicted"/>
<dbReference type="GO" id="GO:0004035">
    <property type="term" value="F:alkaline phosphatase activity"/>
    <property type="evidence" value="ECO:0007669"/>
    <property type="project" value="UniProtKB-EC"/>
</dbReference>
<protein>
    <submittedName>
        <fullName evidence="3">Alkaline phosphatase</fullName>
        <ecNumber evidence="3">3.1.3.1</ecNumber>
    </submittedName>
</protein>
<feature type="compositionally biased region" description="Low complexity" evidence="1">
    <location>
        <begin position="223"/>
        <end position="232"/>
    </location>
</feature>
<dbReference type="AlphaFoldDB" id="A0A6J4S4C3"/>
<keyword evidence="3" id="KW-0378">Hydrolase</keyword>
<keyword evidence="2" id="KW-0732">Signal</keyword>
<dbReference type="EMBL" id="CADCVT010000124">
    <property type="protein sequence ID" value="CAA9489445.1"/>
    <property type="molecule type" value="Genomic_DNA"/>
</dbReference>
<dbReference type="SUPFAM" id="SSF51120">
    <property type="entry name" value="beta-Roll"/>
    <property type="match status" value="1"/>
</dbReference>
<dbReference type="PRINTS" id="PR00313">
    <property type="entry name" value="CABNDNGRPT"/>
</dbReference>
<feature type="chain" id="PRO_5026711485" evidence="2">
    <location>
        <begin position="24"/>
        <end position="343"/>
    </location>
</feature>
<gene>
    <name evidence="3" type="ORF">AVDCRST_MAG85-1141</name>
</gene>
<feature type="region of interest" description="Disordered" evidence="1">
    <location>
        <begin position="210"/>
        <end position="243"/>
    </location>
</feature>
<dbReference type="Pfam" id="PF00353">
    <property type="entry name" value="HemolysinCabind"/>
    <property type="match status" value="4"/>
</dbReference>
<sequence>MRIVVLVLTTLVALTASVPVASASTVGRDQFGFLLFRGEGAEENRLTMTETDADYVFEDAPSITLTPGDGCRDDGDAATTNVVLCAKNNRGVTVVELGDGDDEIVEVDVDFEGYLYRGGEGDDVLRASSGFRSSVTMHGEGGTDTYFPGRPQQNFEVVSYMHRSDDLVLTMNDAADDPEGESVPSTMTGVVGGFGDDLLVGSGKGDYLAGGNGNDRAQGMGGSDNVNGSNGDDLLEGGDGNDVFPGEVGADRVVGGEGFDRFEVRNSGYDMGVGRDVTVTLDDVANDGGSGERDDVRSDVEDVTAVPAGNSGRATLVGDASVNVLRGSREGDTLDGGAGSDLL</sequence>
<evidence type="ECO:0000256" key="2">
    <source>
        <dbReference type="SAM" id="SignalP"/>
    </source>
</evidence>
<dbReference type="InterPro" id="IPR011049">
    <property type="entry name" value="Serralysin-like_metalloprot_C"/>
</dbReference>
<accession>A0A6J4S4C3</accession>
<feature type="signal peptide" evidence="2">
    <location>
        <begin position="1"/>
        <end position="23"/>
    </location>
</feature>
<feature type="non-terminal residue" evidence="3">
    <location>
        <position position="343"/>
    </location>
</feature>
<dbReference type="GO" id="GO:0005509">
    <property type="term" value="F:calcium ion binding"/>
    <property type="evidence" value="ECO:0007669"/>
    <property type="project" value="InterPro"/>
</dbReference>
<evidence type="ECO:0000256" key="1">
    <source>
        <dbReference type="SAM" id="MobiDB-lite"/>
    </source>
</evidence>
<dbReference type="EC" id="3.1.3.1" evidence="3"/>
<organism evidence="3">
    <name type="scientific">uncultured Solirubrobacteraceae bacterium</name>
    <dbReference type="NCBI Taxonomy" id="1162706"/>
    <lineage>
        <taxon>Bacteria</taxon>
        <taxon>Bacillati</taxon>
        <taxon>Actinomycetota</taxon>
        <taxon>Thermoleophilia</taxon>
        <taxon>Solirubrobacterales</taxon>
        <taxon>Solirubrobacteraceae</taxon>
        <taxon>environmental samples</taxon>
    </lineage>
</organism>
<evidence type="ECO:0000313" key="3">
    <source>
        <dbReference type="EMBL" id="CAA9489445.1"/>
    </source>
</evidence>